<keyword evidence="5 7" id="KW-0732">Signal</keyword>
<evidence type="ECO:0000313" key="9">
    <source>
        <dbReference type="Proteomes" id="UP001346149"/>
    </source>
</evidence>
<keyword evidence="9" id="KW-1185">Reference proteome</keyword>
<feature type="chain" id="PRO_5042980197" evidence="7">
    <location>
        <begin position="21"/>
        <end position="106"/>
    </location>
</feature>
<keyword evidence="3" id="KW-0713">Self-incompatibility</keyword>
<protein>
    <submittedName>
        <fullName evidence="8">Uncharacterized protein</fullName>
    </submittedName>
</protein>
<keyword evidence="4" id="KW-0964">Secreted</keyword>
<evidence type="ECO:0000256" key="1">
    <source>
        <dbReference type="ARBA" id="ARBA00004613"/>
    </source>
</evidence>
<reference evidence="8 9" key="1">
    <citation type="journal article" date="2023" name="Hortic Res">
        <title>Pangenome of water caltrop reveals structural variations and asymmetric subgenome divergence after allopolyploidization.</title>
        <authorList>
            <person name="Zhang X."/>
            <person name="Chen Y."/>
            <person name="Wang L."/>
            <person name="Yuan Y."/>
            <person name="Fang M."/>
            <person name="Shi L."/>
            <person name="Lu R."/>
            <person name="Comes H.P."/>
            <person name="Ma Y."/>
            <person name="Chen Y."/>
            <person name="Huang G."/>
            <person name="Zhou Y."/>
            <person name="Zheng Z."/>
            <person name="Qiu Y."/>
        </authorList>
    </citation>
    <scope>NUCLEOTIDE SEQUENCE [LARGE SCALE GENOMIC DNA]</scope>
    <source>
        <strain evidence="8">F231</strain>
    </source>
</reference>
<accession>A0AAN7KR88</accession>
<dbReference type="InterPro" id="IPR010264">
    <property type="entry name" value="Self-incomp_S1"/>
</dbReference>
<evidence type="ECO:0000256" key="6">
    <source>
        <dbReference type="SAM" id="MobiDB-lite"/>
    </source>
</evidence>
<dbReference type="EMBL" id="JAXQNO010000019">
    <property type="protein sequence ID" value="KAK4774703.1"/>
    <property type="molecule type" value="Genomic_DNA"/>
</dbReference>
<sequence length="106" mass="11210">MIHKNKRAILLLLLVCVAAALDIGEDQSTIHITVWNDLLPGRKFIIHCKSKDDDLGAITVPPSVSILTSSELRSSSVEYTRTMDMGPSTSSGTAGMLLGATSVGGL</sequence>
<gene>
    <name evidence="8" type="ORF">SAY86_009638</name>
</gene>
<name>A0AAN7KR88_TRANT</name>
<comment type="caution">
    <text evidence="8">The sequence shown here is derived from an EMBL/GenBank/DDBJ whole genome shotgun (WGS) entry which is preliminary data.</text>
</comment>
<feature type="region of interest" description="Disordered" evidence="6">
    <location>
        <begin position="83"/>
        <end position="106"/>
    </location>
</feature>
<feature type="signal peptide" evidence="7">
    <location>
        <begin position="1"/>
        <end position="20"/>
    </location>
</feature>
<evidence type="ECO:0000256" key="5">
    <source>
        <dbReference type="ARBA" id="ARBA00022729"/>
    </source>
</evidence>
<proteinExistence type="inferred from homology"/>
<evidence type="ECO:0000313" key="8">
    <source>
        <dbReference type="EMBL" id="KAK4774703.1"/>
    </source>
</evidence>
<organism evidence="8 9">
    <name type="scientific">Trapa natans</name>
    <name type="common">Water chestnut</name>
    <dbReference type="NCBI Taxonomy" id="22666"/>
    <lineage>
        <taxon>Eukaryota</taxon>
        <taxon>Viridiplantae</taxon>
        <taxon>Streptophyta</taxon>
        <taxon>Embryophyta</taxon>
        <taxon>Tracheophyta</taxon>
        <taxon>Spermatophyta</taxon>
        <taxon>Magnoliopsida</taxon>
        <taxon>eudicotyledons</taxon>
        <taxon>Gunneridae</taxon>
        <taxon>Pentapetalae</taxon>
        <taxon>rosids</taxon>
        <taxon>malvids</taxon>
        <taxon>Myrtales</taxon>
        <taxon>Lythraceae</taxon>
        <taxon>Trapa</taxon>
    </lineage>
</organism>
<evidence type="ECO:0000256" key="4">
    <source>
        <dbReference type="ARBA" id="ARBA00022525"/>
    </source>
</evidence>
<dbReference type="GO" id="GO:0060320">
    <property type="term" value="P:rejection of self pollen"/>
    <property type="evidence" value="ECO:0007669"/>
    <property type="project" value="UniProtKB-KW"/>
</dbReference>
<comment type="similarity">
    <text evidence="2">Belongs to the plant self-incompatibility (S1) protein family.</text>
</comment>
<dbReference type="GO" id="GO:0005576">
    <property type="term" value="C:extracellular region"/>
    <property type="evidence" value="ECO:0007669"/>
    <property type="project" value="UniProtKB-SubCell"/>
</dbReference>
<evidence type="ECO:0000256" key="7">
    <source>
        <dbReference type="SAM" id="SignalP"/>
    </source>
</evidence>
<evidence type="ECO:0000256" key="2">
    <source>
        <dbReference type="ARBA" id="ARBA00005581"/>
    </source>
</evidence>
<evidence type="ECO:0000256" key="3">
    <source>
        <dbReference type="ARBA" id="ARBA00022471"/>
    </source>
</evidence>
<dbReference type="Proteomes" id="UP001346149">
    <property type="component" value="Unassembled WGS sequence"/>
</dbReference>
<dbReference type="Pfam" id="PF05938">
    <property type="entry name" value="Self-incomp_S1"/>
    <property type="match status" value="1"/>
</dbReference>
<comment type="subcellular location">
    <subcellularLocation>
        <location evidence="1">Secreted</location>
    </subcellularLocation>
</comment>
<dbReference type="AlphaFoldDB" id="A0AAN7KR88"/>